<evidence type="ECO:0000313" key="12">
    <source>
        <dbReference type="Proteomes" id="UP000007347"/>
    </source>
</evidence>
<dbReference type="InterPro" id="IPR005467">
    <property type="entry name" value="His_kinase_dom"/>
</dbReference>
<accession>K0NKC0</accession>
<evidence type="ECO:0000256" key="5">
    <source>
        <dbReference type="ARBA" id="ARBA00022679"/>
    </source>
</evidence>
<dbReference type="InterPro" id="IPR004358">
    <property type="entry name" value="Sig_transdc_His_kin-like_C"/>
</dbReference>
<dbReference type="InterPro" id="IPR036097">
    <property type="entry name" value="HisK_dim/P_sf"/>
</dbReference>
<dbReference type="PROSITE" id="PS50109">
    <property type="entry name" value="HIS_KIN"/>
    <property type="match status" value="1"/>
</dbReference>
<keyword evidence="7" id="KW-0902">Two-component regulatory system</keyword>
<dbReference type="Proteomes" id="UP000007347">
    <property type="component" value="Chromosome"/>
</dbReference>
<feature type="domain" description="Histidine kinase" evidence="9">
    <location>
        <begin position="264"/>
        <end position="485"/>
    </location>
</feature>
<keyword evidence="8" id="KW-0812">Transmembrane</keyword>
<dbReference type="Pfam" id="PF02518">
    <property type="entry name" value="HATPase_c"/>
    <property type="match status" value="1"/>
</dbReference>
<keyword evidence="8" id="KW-0472">Membrane</keyword>
<dbReference type="PATRIC" id="fig|651182.5.peg.1297"/>
<dbReference type="InterPro" id="IPR003594">
    <property type="entry name" value="HATPase_dom"/>
</dbReference>
<dbReference type="KEGG" id="dto:TOL2_C10720"/>
<dbReference type="CDD" id="cd06225">
    <property type="entry name" value="HAMP"/>
    <property type="match status" value="1"/>
</dbReference>
<dbReference type="InterPro" id="IPR003660">
    <property type="entry name" value="HAMP_dom"/>
</dbReference>
<dbReference type="Pfam" id="PF00672">
    <property type="entry name" value="HAMP"/>
    <property type="match status" value="1"/>
</dbReference>
<protein>
    <recommendedName>
        <fullName evidence="3">histidine kinase</fullName>
        <ecNumber evidence="3">2.7.13.3</ecNumber>
    </recommendedName>
</protein>
<dbReference type="AlphaFoldDB" id="K0NKC0"/>
<dbReference type="CDD" id="cd00082">
    <property type="entry name" value="HisKA"/>
    <property type="match status" value="1"/>
</dbReference>
<proteinExistence type="predicted"/>
<keyword evidence="4" id="KW-0597">Phosphoprotein</keyword>
<keyword evidence="6" id="KW-0418">Kinase</keyword>
<dbReference type="PANTHER" id="PTHR43711:SF31">
    <property type="entry name" value="HISTIDINE KINASE"/>
    <property type="match status" value="1"/>
</dbReference>
<dbReference type="Pfam" id="PF00512">
    <property type="entry name" value="HisKA"/>
    <property type="match status" value="1"/>
</dbReference>
<evidence type="ECO:0000256" key="8">
    <source>
        <dbReference type="SAM" id="Phobius"/>
    </source>
</evidence>
<feature type="transmembrane region" description="Helical" evidence="8">
    <location>
        <begin position="6"/>
        <end position="29"/>
    </location>
</feature>
<evidence type="ECO:0000256" key="4">
    <source>
        <dbReference type="ARBA" id="ARBA00022553"/>
    </source>
</evidence>
<dbReference type="FunFam" id="3.30.565.10:FF:000006">
    <property type="entry name" value="Sensor histidine kinase WalK"/>
    <property type="match status" value="1"/>
</dbReference>
<keyword evidence="8" id="KW-1133">Transmembrane helix</keyword>
<sequence>MPFTIFKRLVIGNIIILLLIFTLGSVVLFNLTRLQKLTREIVVKNQESLIVGDRLLDSFASLVKFGEKYFVSRDIDYYNRFVEVKINLEKDFQTIADIMETDEQKHLLSESLASFERYLERFEENAGQVIIGKKINIDFFLTQNGPDINTTAGDLKKILAITRSIITDKTNLSSKMTHQIIIVTVFTTVLTVFLGMIITTFNTQSITKSITRLQKKIEKIAQGDFEEIHTIKGPKEIQDLSLHFNAMCCRLKELDSLKADFVSHVSHEMKTPVTSIKEASAMLSKGFYSDDPQKLKELFCLIHEECNRLLNSVMRILDYSKMEANRMEYNCVRLSLPDVVRKSILKLAPLSQKKQIDLEFFPPLPNIPDVYIDENRIIEVLDNLIGNALKFTPVKGKVDVQCFSQDSGKNLMLTVEDNGPGIKPENLDKIFYKFKQIDNGLGTRMGTGLGLSISKYIIKAHGGNIWAQSRYSKGTKILVTLPAAL</sequence>
<dbReference type="Gene3D" id="1.10.287.130">
    <property type="match status" value="1"/>
</dbReference>
<dbReference type="Gene3D" id="3.30.565.10">
    <property type="entry name" value="Histidine kinase-like ATPase, C-terminal domain"/>
    <property type="match status" value="1"/>
</dbReference>
<evidence type="ECO:0000313" key="11">
    <source>
        <dbReference type="EMBL" id="CCK79237.1"/>
    </source>
</evidence>
<evidence type="ECO:0000256" key="1">
    <source>
        <dbReference type="ARBA" id="ARBA00000085"/>
    </source>
</evidence>
<dbReference type="SMART" id="SM00387">
    <property type="entry name" value="HATPase_c"/>
    <property type="match status" value="1"/>
</dbReference>
<comment type="catalytic activity">
    <reaction evidence="1">
        <text>ATP + protein L-histidine = ADP + protein N-phospho-L-histidine.</text>
        <dbReference type="EC" id="2.7.13.3"/>
    </reaction>
</comment>
<dbReference type="EMBL" id="FO203503">
    <property type="protein sequence ID" value="CCK79237.1"/>
    <property type="molecule type" value="Genomic_DNA"/>
</dbReference>
<dbReference type="STRING" id="651182.TOL2_C10720"/>
<evidence type="ECO:0000259" key="9">
    <source>
        <dbReference type="PROSITE" id="PS50109"/>
    </source>
</evidence>
<dbReference type="GO" id="GO:0000155">
    <property type="term" value="F:phosphorelay sensor kinase activity"/>
    <property type="evidence" value="ECO:0007669"/>
    <property type="project" value="InterPro"/>
</dbReference>
<dbReference type="Gene3D" id="6.10.340.10">
    <property type="match status" value="1"/>
</dbReference>
<dbReference type="SMART" id="SM00388">
    <property type="entry name" value="HisKA"/>
    <property type="match status" value="1"/>
</dbReference>
<dbReference type="GO" id="GO:0016020">
    <property type="term" value="C:membrane"/>
    <property type="evidence" value="ECO:0007669"/>
    <property type="project" value="UniProtKB-SubCell"/>
</dbReference>
<dbReference type="EC" id="2.7.13.3" evidence="3"/>
<evidence type="ECO:0000256" key="3">
    <source>
        <dbReference type="ARBA" id="ARBA00012438"/>
    </source>
</evidence>
<keyword evidence="12" id="KW-1185">Reference proteome</keyword>
<dbReference type="InterPro" id="IPR050736">
    <property type="entry name" value="Sensor_HK_Regulatory"/>
</dbReference>
<feature type="transmembrane region" description="Helical" evidence="8">
    <location>
        <begin position="180"/>
        <end position="201"/>
    </location>
</feature>
<evidence type="ECO:0000256" key="6">
    <source>
        <dbReference type="ARBA" id="ARBA00022777"/>
    </source>
</evidence>
<organism evidence="11 12">
    <name type="scientific">Desulfobacula toluolica (strain DSM 7467 / Tol2)</name>
    <dbReference type="NCBI Taxonomy" id="651182"/>
    <lineage>
        <taxon>Bacteria</taxon>
        <taxon>Pseudomonadati</taxon>
        <taxon>Thermodesulfobacteriota</taxon>
        <taxon>Desulfobacteria</taxon>
        <taxon>Desulfobacterales</taxon>
        <taxon>Desulfobacteraceae</taxon>
        <taxon>Desulfobacula</taxon>
    </lineage>
</organism>
<evidence type="ECO:0000259" key="10">
    <source>
        <dbReference type="PROSITE" id="PS50885"/>
    </source>
</evidence>
<dbReference type="OrthoDB" id="9770955at2"/>
<dbReference type="SUPFAM" id="SSF158472">
    <property type="entry name" value="HAMP domain-like"/>
    <property type="match status" value="1"/>
</dbReference>
<dbReference type="SUPFAM" id="SSF47384">
    <property type="entry name" value="Homodimeric domain of signal transducing histidine kinase"/>
    <property type="match status" value="1"/>
</dbReference>
<keyword evidence="5 11" id="KW-0808">Transferase</keyword>
<dbReference type="SUPFAM" id="SSF55874">
    <property type="entry name" value="ATPase domain of HSP90 chaperone/DNA topoisomerase II/histidine kinase"/>
    <property type="match status" value="1"/>
</dbReference>
<reference evidence="11 12" key="1">
    <citation type="journal article" date="2013" name="Environ. Microbiol.">
        <title>Complete genome, catabolic sub-proteomes and key-metabolites of Desulfobacula toluolica Tol2, a marine, aromatic compound-degrading, sulfate-reducing bacterium.</title>
        <authorList>
            <person name="Wohlbrand L."/>
            <person name="Jacob J.H."/>
            <person name="Kube M."/>
            <person name="Mussmann M."/>
            <person name="Jarling R."/>
            <person name="Beck A."/>
            <person name="Amann R."/>
            <person name="Wilkes H."/>
            <person name="Reinhardt R."/>
            <person name="Rabus R."/>
        </authorList>
    </citation>
    <scope>NUCLEOTIDE SEQUENCE [LARGE SCALE GENOMIC DNA]</scope>
    <source>
        <strain evidence="12">DSM 7467 / Tol2</strain>
    </source>
</reference>
<gene>
    <name evidence="11" type="ordered locus">TOL2_C10720</name>
</gene>
<dbReference type="InterPro" id="IPR036890">
    <property type="entry name" value="HATPase_C_sf"/>
</dbReference>
<dbReference type="PANTHER" id="PTHR43711">
    <property type="entry name" value="TWO-COMPONENT HISTIDINE KINASE"/>
    <property type="match status" value="1"/>
</dbReference>
<dbReference type="PROSITE" id="PS50885">
    <property type="entry name" value="HAMP"/>
    <property type="match status" value="1"/>
</dbReference>
<comment type="subcellular location">
    <subcellularLocation>
        <location evidence="2">Membrane</location>
    </subcellularLocation>
</comment>
<evidence type="ECO:0000256" key="2">
    <source>
        <dbReference type="ARBA" id="ARBA00004370"/>
    </source>
</evidence>
<dbReference type="PRINTS" id="PR00344">
    <property type="entry name" value="BCTRLSENSOR"/>
</dbReference>
<feature type="domain" description="HAMP" evidence="10">
    <location>
        <begin position="204"/>
        <end position="256"/>
    </location>
</feature>
<dbReference type="HOGENOM" id="CLU_000445_89_23_7"/>
<evidence type="ECO:0000256" key="7">
    <source>
        <dbReference type="ARBA" id="ARBA00023012"/>
    </source>
</evidence>
<name>K0NKC0_DESTT</name>
<dbReference type="InterPro" id="IPR003661">
    <property type="entry name" value="HisK_dim/P_dom"/>
</dbReference>